<dbReference type="PANTHER" id="PTHR42679:SF2">
    <property type="entry name" value="S-METHYL-5'-THIOADENOSINE PHOSPHORYLASE"/>
    <property type="match status" value="1"/>
</dbReference>
<dbReference type="PROSITE" id="PS01240">
    <property type="entry name" value="PNP_MTAP_2"/>
    <property type="match status" value="1"/>
</dbReference>
<dbReference type="GO" id="GO:0006166">
    <property type="term" value="P:purine ribonucleoside salvage"/>
    <property type="evidence" value="ECO:0007669"/>
    <property type="project" value="UniProtKB-KW"/>
</dbReference>
<dbReference type="EMBL" id="QKRX01000003">
    <property type="protein sequence ID" value="RAU18928.1"/>
    <property type="molecule type" value="Genomic_DNA"/>
</dbReference>
<feature type="binding site" evidence="4">
    <location>
        <begin position="87"/>
        <end position="88"/>
    </location>
    <ligand>
        <name>phosphate</name>
        <dbReference type="ChEBI" id="CHEBI:43474"/>
    </ligand>
</feature>
<reference evidence="6 7" key="1">
    <citation type="submission" date="2018-06" db="EMBL/GenBank/DDBJ databases">
        <title>Nitrincola tibetense sp. nov., isolated from Lake XuguoCo on Tibetan Plateau.</title>
        <authorList>
            <person name="Xing P."/>
        </authorList>
    </citation>
    <scope>NUCLEOTIDE SEQUENCE [LARGE SCALE GENOMIC DNA]</scope>
    <source>
        <strain evidence="7">xg18</strain>
    </source>
</reference>
<evidence type="ECO:0000256" key="3">
    <source>
        <dbReference type="ARBA" id="ARBA00022726"/>
    </source>
</evidence>
<protein>
    <recommendedName>
        <fullName evidence="4">S-methyl-5'-thioadenosine phosphorylase</fullName>
        <ecNumber evidence="4">2.4.2.28</ecNumber>
    </recommendedName>
    <alternativeName>
        <fullName evidence="4">5'-methylthioadenosine phosphorylase</fullName>
        <shortName evidence="4">MTA phosphorylase</shortName>
        <shortName evidence="4">MTAP</shortName>
    </alternativeName>
</protein>
<dbReference type="SUPFAM" id="SSF53167">
    <property type="entry name" value="Purine and uridine phosphorylases"/>
    <property type="match status" value="1"/>
</dbReference>
<proteinExistence type="inferred from homology"/>
<evidence type="ECO:0000313" key="7">
    <source>
        <dbReference type="Proteomes" id="UP000250744"/>
    </source>
</evidence>
<evidence type="ECO:0000256" key="1">
    <source>
        <dbReference type="ARBA" id="ARBA00022676"/>
    </source>
</evidence>
<evidence type="ECO:0000313" key="6">
    <source>
        <dbReference type="EMBL" id="RAU18928.1"/>
    </source>
</evidence>
<name>A0A364NP96_9GAMM</name>
<feature type="binding site" evidence="4">
    <location>
        <begin position="54"/>
        <end position="55"/>
    </location>
    <ligand>
        <name>phosphate</name>
        <dbReference type="ChEBI" id="CHEBI:43474"/>
    </ligand>
</feature>
<comment type="caution">
    <text evidence="6">The sequence shown here is derived from an EMBL/GenBank/DDBJ whole genome shotgun (WGS) entry which is preliminary data.</text>
</comment>
<evidence type="ECO:0000256" key="2">
    <source>
        <dbReference type="ARBA" id="ARBA00022679"/>
    </source>
</evidence>
<feature type="binding site" evidence="4">
    <location>
        <position position="12"/>
    </location>
    <ligand>
        <name>phosphate</name>
        <dbReference type="ChEBI" id="CHEBI:43474"/>
    </ligand>
</feature>
<dbReference type="NCBIfam" id="TIGR01694">
    <property type="entry name" value="MTAP"/>
    <property type="match status" value="1"/>
</dbReference>
<dbReference type="EC" id="2.4.2.28" evidence="4"/>
<keyword evidence="3 4" id="KW-0660">Purine salvage</keyword>
<comment type="catalytic activity">
    <reaction evidence="4">
        <text>S-methyl-5'-thioadenosine + phosphate = 5-(methylsulfanyl)-alpha-D-ribose 1-phosphate + adenine</text>
        <dbReference type="Rhea" id="RHEA:11852"/>
        <dbReference type="ChEBI" id="CHEBI:16708"/>
        <dbReference type="ChEBI" id="CHEBI:17509"/>
        <dbReference type="ChEBI" id="CHEBI:43474"/>
        <dbReference type="ChEBI" id="CHEBI:58533"/>
        <dbReference type="EC" id="2.4.2.28"/>
    </reaction>
</comment>
<dbReference type="InterPro" id="IPR018099">
    <property type="entry name" value="Purine_phosphorylase-2_CS"/>
</dbReference>
<dbReference type="RefSeq" id="WP_112158316.1">
    <property type="nucleotide sequence ID" value="NZ_QKRX01000003.1"/>
</dbReference>
<comment type="similarity">
    <text evidence="4">Belongs to the PNP/MTAP phosphorylase family. MTAP subfamily.</text>
</comment>
<dbReference type="GO" id="GO:0005829">
    <property type="term" value="C:cytosol"/>
    <property type="evidence" value="ECO:0007669"/>
    <property type="project" value="TreeGrafter"/>
</dbReference>
<comment type="function">
    <text evidence="4">Catalyzes the reversible phosphorylation of S-methyl-5'-thioadenosine (MTA) to adenine and 5-methylthioribose-1-phosphate. Involved in the breakdown of MTA, a major by-product of polyamine biosynthesis. Responsible for the first step in the methionine salvage pathway after MTA has been generated from S-adenosylmethionine. Has broad substrate specificity with 6-aminopurine nucleosides as preferred substrates.</text>
</comment>
<dbReference type="InterPro" id="IPR035994">
    <property type="entry name" value="Nucleoside_phosphorylase_sf"/>
</dbReference>
<dbReference type="HAMAP" id="MF_01963">
    <property type="entry name" value="MTAP"/>
    <property type="match status" value="1"/>
</dbReference>
<comment type="pathway">
    <text evidence="4">Amino-acid biosynthesis; L-methionine biosynthesis via salvage pathway; S-methyl-5-thio-alpha-D-ribose 1-phosphate from S-methyl-5'-thioadenosine (phosphorylase route): step 1/1.</text>
</comment>
<dbReference type="InterPro" id="IPR000845">
    <property type="entry name" value="Nucleoside_phosphorylase_d"/>
</dbReference>
<sequence length="288" mass="31589">MQNTPIGIIGGSGLYQIEGLSERQEHDLVTPFGQPSDRLVSGKLAGVPVVFLARHGQTHHLLPSEVPYRANIYAFKQLGVKHLLSFSAVGSLSEDIAPLDMVIPDQYIDMTRQRINTFFGQGTVAHVSLADPICAELTQLLGAAAESCLDQQGLRLHVGGTYLCIEGPQFSTRAESHWFRGLGANIIGMTNMPEARLAREAQMAYVSLGMVTDYDAWHPREQAVTADYAIKNLMKNSENAQKILMGVLARLQNQRPDSLAHTALQQGLVTPLSSMSVDTRKWVEVLLQ</sequence>
<dbReference type="GO" id="GO:0019509">
    <property type="term" value="P:L-methionine salvage from methylthioadenosine"/>
    <property type="evidence" value="ECO:0007669"/>
    <property type="project" value="UniProtKB-UniRule"/>
</dbReference>
<gene>
    <name evidence="4 6" type="primary">mtnP</name>
    <name evidence="6" type="ORF">DN062_05480</name>
</gene>
<comment type="subunit">
    <text evidence="4">Homohexamer. Dimer of a homotrimer.</text>
</comment>
<keyword evidence="2 4" id="KW-0808">Transferase</keyword>
<feature type="binding site" evidence="4">
    <location>
        <position position="190"/>
    </location>
    <ligand>
        <name>phosphate</name>
        <dbReference type="ChEBI" id="CHEBI:43474"/>
    </ligand>
</feature>
<accession>A0A364NP96</accession>
<keyword evidence="1 4" id="KW-0328">Glycosyltransferase</keyword>
<feature type="binding site" evidence="4">
    <location>
        <position position="189"/>
    </location>
    <ligand>
        <name>substrate</name>
    </ligand>
</feature>
<feature type="domain" description="Nucleoside phosphorylase" evidence="5">
    <location>
        <begin position="5"/>
        <end position="248"/>
    </location>
</feature>
<evidence type="ECO:0000256" key="4">
    <source>
        <dbReference type="HAMAP-Rule" id="MF_01963"/>
    </source>
</evidence>
<dbReference type="InterPro" id="IPR010044">
    <property type="entry name" value="MTAP"/>
</dbReference>
<feature type="site" description="Important for substrate specificity" evidence="4">
    <location>
        <position position="171"/>
    </location>
</feature>
<feature type="binding site" evidence="4">
    <location>
        <begin position="213"/>
        <end position="215"/>
    </location>
    <ligand>
        <name>substrate</name>
    </ligand>
</feature>
<dbReference type="Proteomes" id="UP000250744">
    <property type="component" value="Unassembled WGS sequence"/>
</dbReference>
<feature type="site" description="Important for substrate specificity" evidence="4">
    <location>
        <position position="226"/>
    </location>
</feature>
<evidence type="ECO:0000259" key="5">
    <source>
        <dbReference type="Pfam" id="PF01048"/>
    </source>
</evidence>
<dbReference type="FunFam" id="3.40.50.1580:FF:000012">
    <property type="entry name" value="Probable 6-oxopurine nucleoside phosphorylase"/>
    <property type="match status" value="1"/>
</dbReference>
<dbReference type="CDD" id="cd09010">
    <property type="entry name" value="MTAP_SsMTAPII_like_MTIP"/>
    <property type="match status" value="1"/>
</dbReference>
<keyword evidence="7" id="KW-1185">Reference proteome</keyword>
<dbReference type="AlphaFoldDB" id="A0A364NP96"/>
<dbReference type="PANTHER" id="PTHR42679">
    <property type="entry name" value="S-METHYL-5'-THIOADENOSINE PHOSPHORYLASE"/>
    <property type="match status" value="1"/>
</dbReference>
<dbReference type="Pfam" id="PF01048">
    <property type="entry name" value="PNP_UDP_1"/>
    <property type="match status" value="1"/>
</dbReference>
<dbReference type="GO" id="GO:0017061">
    <property type="term" value="F:S-methyl-5-thioadenosine phosphorylase activity"/>
    <property type="evidence" value="ECO:0007669"/>
    <property type="project" value="UniProtKB-UniRule"/>
</dbReference>
<organism evidence="6 7">
    <name type="scientific">Nitrincola tibetensis</name>
    <dbReference type="NCBI Taxonomy" id="2219697"/>
    <lineage>
        <taxon>Bacteria</taxon>
        <taxon>Pseudomonadati</taxon>
        <taxon>Pseudomonadota</taxon>
        <taxon>Gammaproteobacteria</taxon>
        <taxon>Oceanospirillales</taxon>
        <taxon>Oceanospirillaceae</taxon>
        <taxon>Nitrincola</taxon>
    </lineage>
</organism>
<dbReference type="OrthoDB" id="1523230at2"/>
<dbReference type="Gene3D" id="3.40.50.1580">
    <property type="entry name" value="Nucleoside phosphorylase domain"/>
    <property type="match status" value="1"/>
</dbReference>
<dbReference type="UniPathway" id="UPA00904">
    <property type="reaction ID" value="UER00873"/>
</dbReference>